<protein>
    <submittedName>
        <fullName evidence="6">Helix-turn-helix transcriptional regulator</fullName>
    </submittedName>
</protein>
<evidence type="ECO:0000256" key="2">
    <source>
        <dbReference type="ARBA" id="ARBA00023125"/>
    </source>
</evidence>
<keyword evidence="3" id="KW-0804">Transcription</keyword>
<sequence>MVSCDARRPRPGAAPGLPDDPRAEVAAPSPSCPVEIALDALRGRWTTLVVRELLRGPRTFSELSGALPALSGKVLTDRLRHLGRAGVVHRERTAGWPSTVRYELTARGRELGPVLEALWHWGALPRSDSPPGNA</sequence>
<dbReference type="PROSITE" id="PS51118">
    <property type="entry name" value="HTH_HXLR"/>
    <property type="match status" value="1"/>
</dbReference>
<dbReference type="AlphaFoldDB" id="A0A6G4WVG7"/>
<dbReference type="PANTHER" id="PTHR33204">
    <property type="entry name" value="TRANSCRIPTIONAL REGULATOR, MARR FAMILY"/>
    <property type="match status" value="1"/>
</dbReference>
<dbReference type="EMBL" id="JAAKZZ010000096">
    <property type="protein sequence ID" value="NGO69108.1"/>
    <property type="molecule type" value="Genomic_DNA"/>
</dbReference>
<evidence type="ECO:0000313" key="6">
    <source>
        <dbReference type="EMBL" id="NGO69108.1"/>
    </source>
</evidence>
<accession>A0A6G4WVG7</accession>
<proteinExistence type="predicted"/>
<evidence type="ECO:0000256" key="3">
    <source>
        <dbReference type="ARBA" id="ARBA00023163"/>
    </source>
</evidence>
<dbReference type="SUPFAM" id="SSF46785">
    <property type="entry name" value="Winged helix' DNA-binding domain"/>
    <property type="match status" value="1"/>
</dbReference>
<dbReference type="InterPro" id="IPR036390">
    <property type="entry name" value="WH_DNA-bd_sf"/>
</dbReference>
<feature type="domain" description="HTH hxlR-type" evidence="5">
    <location>
        <begin position="32"/>
        <end position="130"/>
    </location>
</feature>
<evidence type="ECO:0000259" key="5">
    <source>
        <dbReference type="PROSITE" id="PS51118"/>
    </source>
</evidence>
<keyword evidence="2" id="KW-0238">DNA-binding</keyword>
<feature type="region of interest" description="Disordered" evidence="4">
    <location>
        <begin position="1"/>
        <end position="28"/>
    </location>
</feature>
<dbReference type="InterPro" id="IPR036388">
    <property type="entry name" value="WH-like_DNA-bd_sf"/>
</dbReference>
<dbReference type="Pfam" id="PF01638">
    <property type="entry name" value="HxlR"/>
    <property type="match status" value="1"/>
</dbReference>
<evidence type="ECO:0000256" key="1">
    <source>
        <dbReference type="ARBA" id="ARBA00023015"/>
    </source>
</evidence>
<keyword evidence="1" id="KW-0805">Transcription regulation</keyword>
<evidence type="ECO:0000256" key="4">
    <source>
        <dbReference type="SAM" id="MobiDB-lite"/>
    </source>
</evidence>
<dbReference type="Proteomes" id="UP000477722">
    <property type="component" value="Unassembled WGS sequence"/>
</dbReference>
<comment type="caution">
    <text evidence="6">The sequence shown here is derived from an EMBL/GenBank/DDBJ whole genome shotgun (WGS) entry which is preliminary data.</text>
</comment>
<dbReference type="Gene3D" id="1.10.10.10">
    <property type="entry name" value="Winged helix-like DNA-binding domain superfamily/Winged helix DNA-binding domain"/>
    <property type="match status" value="1"/>
</dbReference>
<keyword evidence="7" id="KW-1185">Reference proteome</keyword>
<reference evidence="6 7" key="1">
    <citation type="submission" date="2020-02" db="EMBL/GenBank/DDBJ databases">
        <title>Whole-genome analyses of novel actinobacteria.</title>
        <authorList>
            <person name="Sahin N."/>
            <person name="Tatar D."/>
        </authorList>
    </citation>
    <scope>NUCLEOTIDE SEQUENCE [LARGE SCALE GENOMIC DNA]</scope>
    <source>
        <strain evidence="6 7">SB3404</strain>
    </source>
</reference>
<dbReference type="InterPro" id="IPR002577">
    <property type="entry name" value="HTH_HxlR"/>
</dbReference>
<name>A0A6G4WVG7_9ACTN</name>
<dbReference type="PANTHER" id="PTHR33204:SF18">
    <property type="entry name" value="TRANSCRIPTIONAL REGULATORY PROTEIN"/>
    <property type="match status" value="1"/>
</dbReference>
<organism evidence="6 7">
    <name type="scientific">Streptomyces boncukensis</name>
    <dbReference type="NCBI Taxonomy" id="2711219"/>
    <lineage>
        <taxon>Bacteria</taxon>
        <taxon>Bacillati</taxon>
        <taxon>Actinomycetota</taxon>
        <taxon>Actinomycetes</taxon>
        <taxon>Kitasatosporales</taxon>
        <taxon>Streptomycetaceae</taxon>
        <taxon>Streptomyces</taxon>
    </lineage>
</organism>
<dbReference type="GO" id="GO:0003677">
    <property type="term" value="F:DNA binding"/>
    <property type="evidence" value="ECO:0007669"/>
    <property type="project" value="UniProtKB-KW"/>
</dbReference>
<gene>
    <name evidence="6" type="ORF">G5C65_12225</name>
</gene>
<evidence type="ECO:0000313" key="7">
    <source>
        <dbReference type="Proteomes" id="UP000477722"/>
    </source>
</evidence>